<evidence type="ECO:0000313" key="4">
    <source>
        <dbReference type="EMBL" id="BAU28965.1"/>
    </source>
</evidence>
<accession>A0A0U5AYW2</accession>
<sequence length="412" mass="46959">MKKIREMREKRASLVEESRKLIERAEQEKRGMTADEEQQFDKIMADVDQLRKDIDREERQIELEMELNQRQHDPTRNNPGAGSGADPEHRDDPRETQEYRDTFMRFMLNGRESMSNEELRSLMAGNDASGGYIVAPKKFVNELLKKVDDAVVIRQLARVIPLDTAKSLGVPTLEEDIDDAEWTSELAYGNEGTVKFGNRELTPHPLAKWIKVSNKLLRTGAMNVEDLINGRLAYKFAVTMEKAYMTGDGDKKPLGLFTKSENGISSKRDVSGGNTATVIKPDSLIEAKYSLKPQYLPRAKWIYHRDVIKEIRKLKDNNGQYIWQAGIANGAPDRILELPYVMSEYAPNDVSSGNYVGILGDFQFYWIADALDFQMQRLLELFAKTNQTGFLGRMESDGMPVMEEAFVRLKMG</sequence>
<dbReference type="Proteomes" id="UP000217696">
    <property type="component" value="Chromosome"/>
</dbReference>
<dbReference type="NCBIfam" id="TIGR01554">
    <property type="entry name" value="major_cap_HK97"/>
    <property type="match status" value="1"/>
</dbReference>
<reference evidence="4 5" key="1">
    <citation type="submission" date="2015-12" db="EMBL/GenBank/DDBJ databases">
        <title>Genome sequence of Aneurinibacillus soli.</title>
        <authorList>
            <person name="Lee J.S."/>
            <person name="Lee K.C."/>
            <person name="Kim K.K."/>
            <person name="Lee B.W."/>
        </authorList>
    </citation>
    <scope>NUCLEOTIDE SEQUENCE [LARGE SCALE GENOMIC DNA]</scope>
    <source>
        <strain evidence="4 5">CB4</strain>
    </source>
</reference>
<protein>
    <submittedName>
        <fullName evidence="4">Phage capsid family protein</fullName>
    </submittedName>
</protein>
<feature type="region of interest" description="Disordered" evidence="2">
    <location>
        <begin position="66"/>
        <end position="94"/>
    </location>
</feature>
<dbReference type="KEGG" id="asoc:CB4_03142"/>
<dbReference type="EMBL" id="AP017312">
    <property type="protein sequence ID" value="BAU28965.1"/>
    <property type="molecule type" value="Genomic_DNA"/>
</dbReference>
<organism evidence="4 5">
    <name type="scientific">Aneurinibacillus soli</name>
    <dbReference type="NCBI Taxonomy" id="1500254"/>
    <lineage>
        <taxon>Bacteria</taxon>
        <taxon>Bacillati</taxon>
        <taxon>Bacillota</taxon>
        <taxon>Bacilli</taxon>
        <taxon>Bacillales</taxon>
        <taxon>Paenibacillaceae</taxon>
        <taxon>Aneurinibacillus group</taxon>
        <taxon>Aneurinibacillus</taxon>
    </lineage>
</organism>
<evidence type="ECO:0000313" key="5">
    <source>
        <dbReference type="Proteomes" id="UP000217696"/>
    </source>
</evidence>
<dbReference type="AlphaFoldDB" id="A0A0U5AYW2"/>
<gene>
    <name evidence="4" type="ORF">CB4_03142</name>
</gene>
<dbReference type="RefSeq" id="WP_096466656.1">
    <property type="nucleotide sequence ID" value="NZ_AP017312.1"/>
</dbReference>
<proteinExistence type="predicted"/>
<dbReference type="SUPFAM" id="SSF56563">
    <property type="entry name" value="Major capsid protein gp5"/>
    <property type="match status" value="1"/>
</dbReference>
<feature type="compositionally biased region" description="Basic and acidic residues" evidence="2">
    <location>
        <begin position="66"/>
        <end position="75"/>
    </location>
</feature>
<evidence type="ECO:0000256" key="1">
    <source>
        <dbReference type="ARBA" id="ARBA00004328"/>
    </source>
</evidence>
<comment type="subcellular location">
    <subcellularLocation>
        <location evidence="1">Virion</location>
    </subcellularLocation>
</comment>
<dbReference type="Pfam" id="PF05065">
    <property type="entry name" value="Phage_capsid"/>
    <property type="match status" value="1"/>
</dbReference>
<evidence type="ECO:0000256" key="2">
    <source>
        <dbReference type="SAM" id="MobiDB-lite"/>
    </source>
</evidence>
<name>A0A0U5AYW2_9BACL</name>
<keyword evidence="5" id="KW-1185">Reference proteome</keyword>
<dbReference type="OrthoDB" id="9786516at2"/>
<dbReference type="InterPro" id="IPR024455">
    <property type="entry name" value="Phage_capsid"/>
</dbReference>
<feature type="domain" description="Phage capsid-like C-terminal" evidence="3">
    <location>
        <begin position="133"/>
        <end position="410"/>
    </location>
</feature>
<evidence type="ECO:0000259" key="3">
    <source>
        <dbReference type="Pfam" id="PF05065"/>
    </source>
</evidence>
<dbReference type="InterPro" id="IPR054612">
    <property type="entry name" value="Phage_capsid-like_C"/>
</dbReference>
<dbReference type="Gene3D" id="3.30.2400.10">
    <property type="entry name" value="Major capsid protein gp5"/>
    <property type="match status" value="1"/>
</dbReference>